<reference evidence="1 2" key="1">
    <citation type="submission" date="2019-02" db="EMBL/GenBank/DDBJ databases">
        <authorList>
            <person name="Fomenkov A."/>
            <person name="Dubinina G."/>
            <person name="Grabovich M."/>
            <person name="Vincze T."/>
            <person name="Roberts R.J."/>
        </authorList>
    </citation>
    <scope>NUCLEOTIDE SEQUENCE [LARGE SCALE GENOMIC DNA]</scope>
    <source>
        <strain evidence="1 2">P</strain>
    </source>
</reference>
<dbReference type="AlphaFoldDB" id="A0A5C1QCC4"/>
<protein>
    <submittedName>
        <fullName evidence="1">BrnT family toxin</fullName>
    </submittedName>
</protein>
<organism evidence="1 2">
    <name type="scientific">Thiospirochaeta perfilievii</name>
    <dbReference type="NCBI Taxonomy" id="252967"/>
    <lineage>
        <taxon>Bacteria</taxon>
        <taxon>Pseudomonadati</taxon>
        <taxon>Spirochaetota</taxon>
        <taxon>Spirochaetia</taxon>
        <taxon>Spirochaetales</taxon>
        <taxon>Spirochaetaceae</taxon>
        <taxon>Thiospirochaeta</taxon>
    </lineage>
</organism>
<evidence type="ECO:0000313" key="1">
    <source>
        <dbReference type="EMBL" id="QEN04569.1"/>
    </source>
</evidence>
<keyword evidence="2" id="KW-1185">Reference proteome</keyword>
<dbReference type="OrthoDB" id="9802417at2"/>
<dbReference type="Gene3D" id="3.10.450.530">
    <property type="entry name" value="Ribonuclease toxin, BrnT, of type II toxin-antitoxin system"/>
    <property type="match status" value="1"/>
</dbReference>
<dbReference type="KEGG" id="sper:EW093_07585"/>
<reference evidence="1 2" key="2">
    <citation type="submission" date="2019-09" db="EMBL/GenBank/DDBJ databases">
        <title>Complete Genome Sequence and Methylome Analysis of free living Spirochaetas.</title>
        <authorList>
            <person name="Leshcheva N."/>
            <person name="Mikheeva N."/>
        </authorList>
    </citation>
    <scope>NUCLEOTIDE SEQUENCE [LARGE SCALE GENOMIC DNA]</scope>
    <source>
        <strain evidence="1 2">P</strain>
    </source>
</reference>
<dbReference type="InterPro" id="IPR007460">
    <property type="entry name" value="BrnT_toxin"/>
</dbReference>
<dbReference type="Proteomes" id="UP000323824">
    <property type="component" value="Chromosome"/>
</dbReference>
<proteinExistence type="predicted"/>
<evidence type="ECO:0000313" key="2">
    <source>
        <dbReference type="Proteomes" id="UP000323824"/>
    </source>
</evidence>
<accession>A0A5C1QCC4</accession>
<dbReference type="Pfam" id="PF04365">
    <property type="entry name" value="BrnT_toxin"/>
    <property type="match status" value="1"/>
</dbReference>
<dbReference type="InterPro" id="IPR038573">
    <property type="entry name" value="BrnT_sf"/>
</dbReference>
<sequence length="90" mass="10886">MKFEWDENKNQSNYEKHGIYFDEAVEVFKSDCLTWIDDRKNYGETREITIGEVSKNIVLVLVHTDRFGNIRIISARKANERERSKYYDYR</sequence>
<dbReference type="RefSeq" id="WP_149567812.1">
    <property type="nucleotide sequence ID" value="NZ_CP035807.1"/>
</dbReference>
<name>A0A5C1QCC4_9SPIO</name>
<dbReference type="EMBL" id="CP035807">
    <property type="protein sequence ID" value="QEN04569.1"/>
    <property type="molecule type" value="Genomic_DNA"/>
</dbReference>
<gene>
    <name evidence="1" type="ORF">EW093_07585</name>
</gene>